<dbReference type="Proteomes" id="UP001152607">
    <property type="component" value="Unassembled WGS sequence"/>
</dbReference>
<keyword evidence="3" id="KW-1185">Reference proteome</keyword>
<accession>A0A9W4XWZ6</accession>
<dbReference type="InterPro" id="IPR043519">
    <property type="entry name" value="NT_sf"/>
</dbReference>
<gene>
    <name evidence="2" type="ORF">PDIGIT_LOCUS9938</name>
</gene>
<feature type="region of interest" description="Disordered" evidence="1">
    <location>
        <begin position="1"/>
        <end position="27"/>
    </location>
</feature>
<dbReference type="OrthoDB" id="4719016at2759"/>
<evidence type="ECO:0000256" key="1">
    <source>
        <dbReference type="SAM" id="MobiDB-lite"/>
    </source>
</evidence>
<proteinExistence type="predicted"/>
<feature type="region of interest" description="Disordered" evidence="1">
    <location>
        <begin position="671"/>
        <end position="701"/>
    </location>
</feature>
<evidence type="ECO:0000313" key="2">
    <source>
        <dbReference type="EMBL" id="CAI6336832.1"/>
    </source>
</evidence>
<comment type="caution">
    <text evidence="2">The sequence shown here is derived from an EMBL/GenBank/DDBJ whole genome shotgun (WGS) entry which is preliminary data.</text>
</comment>
<reference evidence="2" key="1">
    <citation type="submission" date="2023-01" db="EMBL/GenBank/DDBJ databases">
        <authorList>
            <person name="Van Ghelder C."/>
            <person name="Rancurel C."/>
        </authorList>
    </citation>
    <scope>NUCLEOTIDE SEQUENCE</scope>
    <source>
        <strain evidence="2">CNCM I-4278</strain>
    </source>
</reference>
<dbReference type="SUPFAM" id="SSF81301">
    <property type="entry name" value="Nucleotidyltransferase"/>
    <property type="match status" value="1"/>
</dbReference>
<sequence length="827" mass="94679">MMNTDHVDEKQAVADQSDAHNSVPSARRSMSLDNYSRRFGGYTAEHRWVVLQKSIRKNEKALHKHPIEIQVRSVLMDSWIAINRDIEYDALTGILSAPERRILDSIKGLAQTGELLLEQLHHVNVVRRKEDQMPIREPGDITRVLEQYFVLEEPVPHLSEDPFAELLYPVLKGMGISTIGELKMRLDRDGVEPYCQEKFASFRKEFPIDGSFESFVLPRLLKSIQRHEVSEIFRSLGYHPYGALPSLMSLMNRTLTWVIDRKRNTIHADMEYPCLALVLCIYVWTERNENPAPGHSMWSGYHDHSILPDVLTELFRGQDLTEPGTSIMLTGLADVITEFRDEIMYRNALPTDANKVGMFGDRLVKQPLKLEQGINMFLRYSQNLKANSPGDMKETIRNAFAGEAQTICSRLFDWYHNRLSLHEAFRIAHTTNFSLTEIRESRAFWDLFAKNTLLQGFEDLIDRRGEAFQPWLDGLITKFEEIRGGKCRKWQPVMWKEDSTKTDDHKPRGHRKTEVALCILDCAELSEYHVRLRLSALGGMDIIFLQNFRFTLTEEEASILAFLPLWYYLGKLEVDAHSGLHLVTLVHNDLCGPVPTSKKPMSLGPLWKAKTEASSDNALVCDIRMHLGDSRPPICLRLPNYKPGAPIGMNLLPSEDDWELEERNIEYVKHENQPLEENQVETEVDQKEDEVVEGSEGEPEDWGYLQRIKGESEDGQQYWGNLKKAESESGSSQDTGGYLTWSKDGPKNRRSRGGSMKASKDALEDEHEVEDMFFWAAVSYNLAESGKRLLPSALIDGSQTNRAADIKVGNHHRVVLFKLKETLRDLV</sequence>
<dbReference type="EMBL" id="CAOQHR010000007">
    <property type="protein sequence ID" value="CAI6336832.1"/>
    <property type="molecule type" value="Genomic_DNA"/>
</dbReference>
<name>A0A9W4XWZ6_9PLEO</name>
<dbReference type="AlphaFoldDB" id="A0A9W4XWZ6"/>
<feature type="compositionally biased region" description="Acidic residues" evidence="1">
    <location>
        <begin position="678"/>
        <end position="701"/>
    </location>
</feature>
<protein>
    <submittedName>
        <fullName evidence="2">Uncharacterized protein</fullName>
    </submittedName>
</protein>
<feature type="compositionally biased region" description="Basic and acidic residues" evidence="1">
    <location>
        <begin position="1"/>
        <end position="12"/>
    </location>
</feature>
<evidence type="ECO:0000313" key="3">
    <source>
        <dbReference type="Proteomes" id="UP001152607"/>
    </source>
</evidence>
<organism evidence="2 3">
    <name type="scientific">Periconia digitata</name>
    <dbReference type="NCBI Taxonomy" id="1303443"/>
    <lineage>
        <taxon>Eukaryota</taxon>
        <taxon>Fungi</taxon>
        <taxon>Dikarya</taxon>
        <taxon>Ascomycota</taxon>
        <taxon>Pezizomycotina</taxon>
        <taxon>Dothideomycetes</taxon>
        <taxon>Pleosporomycetidae</taxon>
        <taxon>Pleosporales</taxon>
        <taxon>Massarineae</taxon>
        <taxon>Periconiaceae</taxon>
        <taxon>Periconia</taxon>
    </lineage>
</organism>
<feature type="region of interest" description="Disordered" evidence="1">
    <location>
        <begin position="723"/>
        <end position="763"/>
    </location>
</feature>